<sequence>MTTPSPPALTEPISSAADLARFWAALMGDGGFGRRTLWLVLLDDEGRPVPTVVPVDDVPEVPSAADVDSFGQFFDHLDGYGTPVLLLSRPGPPAVRAEDRQWGRALAGLAPRWPVHLATEDAAGRCVVTPLG</sequence>
<dbReference type="Proteomes" id="UP000758168">
    <property type="component" value="Unassembled WGS sequence"/>
</dbReference>
<proteinExistence type="predicted"/>
<organism evidence="1 2">
    <name type="scientific">Microlunatus capsulatus</name>
    <dbReference type="NCBI Taxonomy" id="99117"/>
    <lineage>
        <taxon>Bacteria</taxon>
        <taxon>Bacillati</taxon>
        <taxon>Actinomycetota</taxon>
        <taxon>Actinomycetes</taxon>
        <taxon>Propionibacteriales</taxon>
        <taxon>Propionibacteriaceae</taxon>
        <taxon>Microlunatus</taxon>
    </lineage>
</organism>
<gene>
    <name evidence="1" type="ORF">JOF54_001917</name>
</gene>
<evidence type="ECO:0000313" key="1">
    <source>
        <dbReference type="EMBL" id="MBP2416995.1"/>
    </source>
</evidence>
<name>A0ABS4Z7G8_9ACTN</name>
<keyword evidence="2" id="KW-1185">Reference proteome</keyword>
<evidence type="ECO:0008006" key="3">
    <source>
        <dbReference type="Google" id="ProtNLM"/>
    </source>
</evidence>
<accession>A0ABS4Z7G8</accession>
<comment type="caution">
    <text evidence="1">The sequence shown here is derived from an EMBL/GenBank/DDBJ whole genome shotgun (WGS) entry which is preliminary data.</text>
</comment>
<reference evidence="1 2" key="1">
    <citation type="submission" date="2021-03" db="EMBL/GenBank/DDBJ databases">
        <title>Sequencing the genomes of 1000 actinobacteria strains.</title>
        <authorList>
            <person name="Klenk H.-P."/>
        </authorList>
    </citation>
    <scope>NUCLEOTIDE SEQUENCE [LARGE SCALE GENOMIC DNA]</scope>
    <source>
        <strain evidence="1 2">DSM 12936</strain>
    </source>
</reference>
<dbReference type="EMBL" id="JAGIOB010000001">
    <property type="protein sequence ID" value="MBP2416995.1"/>
    <property type="molecule type" value="Genomic_DNA"/>
</dbReference>
<evidence type="ECO:0000313" key="2">
    <source>
        <dbReference type="Proteomes" id="UP000758168"/>
    </source>
</evidence>
<protein>
    <recommendedName>
        <fullName evidence="3">GNAT family N-acetyltransferase</fullName>
    </recommendedName>
</protein>
<dbReference type="RefSeq" id="WP_210055130.1">
    <property type="nucleotide sequence ID" value="NZ_BAAAMH010000004.1"/>
</dbReference>